<protein>
    <submittedName>
        <fullName evidence="2">Uncharacterized protein</fullName>
    </submittedName>
</protein>
<dbReference type="AlphaFoldDB" id="A0A812NHX2"/>
<proteinExistence type="predicted"/>
<keyword evidence="3" id="KW-1185">Reference proteome</keyword>
<evidence type="ECO:0000313" key="2">
    <source>
        <dbReference type="EMBL" id="CAE7317690.1"/>
    </source>
</evidence>
<dbReference type="OrthoDB" id="10471739at2759"/>
<reference evidence="2" key="1">
    <citation type="submission" date="2021-02" db="EMBL/GenBank/DDBJ databases">
        <authorList>
            <person name="Dougan E. K."/>
            <person name="Rhodes N."/>
            <person name="Thang M."/>
            <person name="Chan C."/>
        </authorList>
    </citation>
    <scope>NUCLEOTIDE SEQUENCE</scope>
</reference>
<evidence type="ECO:0000256" key="1">
    <source>
        <dbReference type="SAM" id="SignalP"/>
    </source>
</evidence>
<dbReference type="Proteomes" id="UP000604046">
    <property type="component" value="Unassembled WGS sequence"/>
</dbReference>
<organism evidence="2 3">
    <name type="scientific">Symbiodinium natans</name>
    <dbReference type="NCBI Taxonomy" id="878477"/>
    <lineage>
        <taxon>Eukaryota</taxon>
        <taxon>Sar</taxon>
        <taxon>Alveolata</taxon>
        <taxon>Dinophyceae</taxon>
        <taxon>Suessiales</taxon>
        <taxon>Symbiodiniaceae</taxon>
        <taxon>Symbiodinium</taxon>
    </lineage>
</organism>
<dbReference type="EMBL" id="CAJNDS010002087">
    <property type="protein sequence ID" value="CAE7317690.1"/>
    <property type="molecule type" value="Genomic_DNA"/>
</dbReference>
<gene>
    <name evidence="2" type="ORF">SNAT2548_LOCUS16654</name>
</gene>
<sequence length="221" mass="24632">MQGLRWFSSRETPVLLLLDDVLAAEVSSISVPEQQALAAERRKASEAKFAAWQKRAPVLAQKFNRQLLPQHRRQLPSASSLAQEVPTLKPVVPEPTLPKVAEEQWQKDYEAFMALQKAQGHPGEASHGGHAASLLTLSGSQAGLEAKVAQVLEETRREEELHSAGYAARLRQAQWLKLRKAKEERADRHLAKLQAFKKQEDAEVALLRVEGIGPSTIQFLR</sequence>
<name>A0A812NHX2_9DINO</name>
<comment type="caution">
    <text evidence="2">The sequence shown here is derived from an EMBL/GenBank/DDBJ whole genome shotgun (WGS) entry which is preliminary data.</text>
</comment>
<keyword evidence="1" id="KW-0732">Signal</keyword>
<evidence type="ECO:0000313" key="3">
    <source>
        <dbReference type="Proteomes" id="UP000604046"/>
    </source>
</evidence>
<feature type="signal peptide" evidence="1">
    <location>
        <begin position="1"/>
        <end position="23"/>
    </location>
</feature>
<accession>A0A812NHX2</accession>
<feature type="chain" id="PRO_5032739194" evidence="1">
    <location>
        <begin position="24"/>
        <end position="221"/>
    </location>
</feature>